<keyword evidence="3" id="KW-1185">Reference proteome</keyword>
<evidence type="ECO:0000313" key="2">
    <source>
        <dbReference type="EMBL" id="KAK1927344.1"/>
    </source>
</evidence>
<evidence type="ECO:0000256" key="1">
    <source>
        <dbReference type="SAM" id="MobiDB-lite"/>
    </source>
</evidence>
<accession>A0AAD9FW34</accession>
<name>A0AAD9FW34_PAPLA</name>
<proteinExistence type="predicted"/>
<dbReference type="EMBL" id="JAODAN010000001">
    <property type="protein sequence ID" value="KAK1927344.1"/>
    <property type="molecule type" value="Genomic_DNA"/>
</dbReference>
<comment type="caution">
    <text evidence="2">The sequence shown here is derived from an EMBL/GenBank/DDBJ whole genome shotgun (WGS) entry which is preliminary data.</text>
</comment>
<protein>
    <submittedName>
        <fullName evidence="2">Uncharacterized protein</fullName>
    </submittedName>
</protein>
<feature type="region of interest" description="Disordered" evidence="1">
    <location>
        <begin position="39"/>
        <end position="70"/>
    </location>
</feature>
<dbReference type="AlphaFoldDB" id="A0AAD9FW34"/>
<organism evidence="2 3">
    <name type="scientific">Papiliotrema laurentii</name>
    <name type="common">Cryptococcus laurentii</name>
    <dbReference type="NCBI Taxonomy" id="5418"/>
    <lineage>
        <taxon>Eukaryota</taxon>
        <taxon>Fungi</taxon>
        <taxon>Dikarya</taxon>
        <taxon>Basidiomycota</taxon>
        <taxon>Agaricomycotina</taxon>
        <taxon>Tremellomycetes</taxon>
        <taxon>Tremellales</taxon>
        <taxon>Rhynchogastremaceae</taxon>
        <taxon>Papiliotrema</taxon>
    </lineage>
</organism>
<reference evidence="2" key="1">
    <citation type="submission" date="2023-02" db="EMBL/GenBank/DDBJ databases">
        <title>Identification and recombinant expression of a fungal hydrolase from Papiliotrema laurentii that hydrolyzes apple cutin and clears colloidal polyester polyurethane.</title>
        <authorList>
            <consortium name="DOE Joint Genome Institute"/>
            <person name="Roman V.A."/>
            <person name="Bojanowski C."/>
            <person name="Crable B.R."/>
            <person name="Wagner D.N."/>
            <person name="Hung C.S."/>
            <person name="Nadeau L.J."/>
            <person name="Schratz L."/>
            <person name="Haridas S."/>
            <person name="Pangilinan J."/>
            <person name="Lipzen A."/>
            <person name="Na H."/>
            <person name="Yan M."/>
            <person name="Ng V."/>
            <person name="Grigoriev I.V."/>
            <person name="Spatafora J.W."/>
            <person name="Barlow D."/>
            <person name="Biffinger J."/>
            <person name="Kelley-Loughnane N."/>
            <person name="Varaljay V.A."/>
            <person name="Crookes-Goodson W.J."/>
        </authorList>
    </citation>
    <scope>NUCLEOTIDE SEQUENCE</scope>
    <source>
        <strain evidence="2">5307AH</strain>
    </source>
</reference>
<dbReference type="Proteomes" id="UP001182556">
    <property type="component" value="Unassembled WGS sequence"/>
</dbReference>
<gene>
    <name evidence="2" type="ORF">DB88DRAFT_25640</name>
</gene>
<sequence length="70" mass="8054">MAKYPLMLPTLLLNPDLALPSLPLCLSLRLRHEPPQKNIKVQRPLCPDTMIRPRSRFPRSTSQKPLPPPY</sequence>
<evidence type="ECO:0000313" key="3">
    <source>
        <dbReference type="Proteomes" id="UP001182556"/>
    </source>
</evidence>